<keyword evidence="2" id="KW-1185">Reference proteome</keyword>
<reference evidence="2" key="1">
    <citation type="submission" date="2014-03" db="EMBL/GenBank/DDBJ databases">
        <authorList>
            <person name="Urmite Genomes U."/>
        </authorList>
    </citation>
    <scope>NUCLEOTIDE SEQUENCE [LARGE SCALE GENOMIC DNA]</scope>
    <source>
        <strain evidence="2">HD-03</strain>
    </source>
</reference>
<dbReference type="Proteomes" id="UP000028868">
    <property type="component" value="Unassembled WGS sequence"/>
</dbReference>
<reference evidence="1 2" key="2">
    <citation type="submission" date="2014-05" db="EMBL/GenBank/DDBJ databases">
        <title>Draft genome sequence of Halobacillus karajensis HK-03.</title>
        <authorList>
            <person name="Khelaifia S."/>
            <person name="Croce O."/>
            <person name="Lagier J.C."/>
            <person name="Raoult D."/>
        </authorList>
    </citation>
    <scope>NUCLEOTIDE SEQUENCE [LARGE SCALE GENOMIC DNA]</scope>
    <source>
        <strain evidence="1 2">HD-03</strain>
    </source>
</reference>
<protein>
    <submittedName>
        <fullName evidence="1">Uncharacterized protein</fullName>
    </submittedName>
</protein>
<evidence type="ECO:0000313" key="2">
    <source>
        <dbReference type="Proteomes" id="UP000028868"/>
    </source>
</evidence>
<dbReference type="RefSeq" id="WP_035510318.1">
    <property type="nucleotide sequence ID" value="NZ_CCDH010000003.1"/>
</dbReference>
<evidence type="ECO:0000313" key="1">
    <source>
        <dbReference type="EMBL" id="CDQ25013.1"/>
    </source>
</evidence>
<gene>
    <name evidence="1" type="ORF">BN983_03315</name>
</gene>
<sequence length="74" mass="8227">MGFTYGKDELIGDLQQVFARHNVQSIRVKEPGTLFRVESDGSLTIGIGATITSFEYHPDEEQGPVFKVIDGKKK</sequence>
<organism evidence="1 2">
    <name type="scientific">Halobacillus karajensis</name>
    <dbReference type="NCBI Taxonomy" id="195088"/>
    <lineage>
        <taxon>Bacteria</taxon>
        <taxon>Bacillati</taxon>
        <taxon>Bacillota</taxon>
        <taxon>Bacilli</taxon>
        <taxon>Bacillales</taxon>
        <taxon>Bacillaceae</taxon>
        <taxon>Halobacillus</taxon>
    </lineage>
</organism>
<comment type="caution">
    <text evidence="1">The sequence shown here is derived from an EMBL/GenBank/DDBJ whole genome shotgun (WGS) entry which is preliminary data.</text>
</comment>
<dbReference type="AlphaFoldDB" id="A0A024P832"/>
<dbReference type="EMBL" id="CCDI010000004">
    <property type="protein sequence ID" value="CDQ25013.1"/>
    <property type="molecule type" value="Genomic_DNA"/>
</dbReference>
<accession>A0A024P832</accession>
<proteinExistence type="predicted"/>
<name>A0A024P832_9BACI</name>